<evidence type="ECO:0000256" key="6">
    <source>
        <dbReference type="ARBA" id="ARBA00022692"/>
    </source>
</evidence>
<organism evidence="13 14">
    <name type="scientific">Dibothriocephalus latus</name>
    <name type="common">Fish tapeworm</name>
    <name type="synonym">Diphyllobothrium latum</name>
    <dbReference type="NCBI Taxonomy" id="60516"/>
    <lineage>
        <taxon>Eukaryota</taxon>
        <taxon>Metazoa</taxon>
        <taxon>Spiralia</taxon>
        <taxon>Lophotrochozoa</taxon>
        <taxon>Platyhelminthes</taxon>
        <taxon>Cestoda</taxon>
        <taxon>Eucestoda</taxon>
        <taxon>Diphyllobothriidea</taxon>
        <taxon>Diphyllobothriidae</taxon>
        <taxon>Dibothriocephalus</taxon>
    </lineage>
</organism>
<dbReference type="GO" id="GO:0006659">
    <property type="term" value="P:phosphatidylserine biosynthetic process"/>
    <property type="evidence" value="ECO:0007669"/>
    <property type="project" value="UniProtKB-UniRule"/>
</dbReference>
<dbReference type="Pfam" id="PF03034">
    <property type="entry name" value="PSS"/>
    <property type="match status" value="1"/>
</dbReference>
<evidence type="ECO:0000256" key="1">
    <source>
        <dbReference type="ARBA" id="ARBA00004477"/>
    </source>
</evidence>
<evidence type="ECO:0000256" key="10">
    <source>
        <dbReference type="ARBA" id="ARBA00023136"/>
    </source>
</evidence>
<dbReference type="GO" id="GO:0005789">
    <property type="term" value="C:endoplasmic reticulum membrane"/>
    <property type="evidence" value="ECO:0007669"/>
    <property type="project" value="UniProtKB-SubCell"/>
</dbReference>
<dbReference type="EMBL" id="UYRU01074609">
    <property type="protein sequence ID" value="VDN24834.1"/>
    <property type="molecule type" value="Genomic_DNA"/>
</dbReference>
<evidence type="ECO:0000256" key="12">
    <source>
        <dbReference type="RuleBase" id="RU368094"/>
    </source>
</evidence>
<evidence type="ECO:0000256" key="4">
    <source>
        <dbReference type="ARBA" id="ARBA00008671"/>
    </source>
</evidence>
<keyword evidence="6" id="KW-0812">Transmembrane</keyword>
<evidence type="ECO:0000256" key="3">
    <source>
        <dbReference type="ARBA" id="ARBA00005189"/>
    </source>
</evidence>
<dbReference type="GO" id="GO:0106245">
    <property type="term" value="F:L-serine-phosphatidylethanolamine phosphatidyltransferase activity"/>
    <property type="evidence" value="ECO:0007669"/>
    <property type="project" value="UniProtKB-UniRule"/>
</dbReference>
<keyword evidence="9 12" id="KW-0443">Lipid metabolism</keyword>
<keyword evidence="8" id="KW-1133">Transmembrane helix</keyword>
<evidence type="ECO:0000256" key="2">
    <source>
        <dbReference type="ARBA" id="ARBA00004916"/>
    </source>
</evidence>
<evidence type="ECO:0000313" key="13">
    <source>
        <dbReference type="EMBL" id="VDN24834.1"/>
    </source>
</evidence>
<dbReference type="AlphaFoldDB" id="A0A3P7M649"/>
<keyword evidence="12" id="KW-0444">Lipid biosynthesis</keyword>
<dbReference type="PANTHER" id="PTHR15362:SF15">
    <property type="entry name" value="PHOSPHATIDYLSERINE SYNTHASE 1"/>
    <property type="match status" value="1"/>
</dbReference>
<dbReference type="EC" id="2.7.8.29" evidence="12"/>
<dbReference type="InterPro" id="IPR004277">
    <property type="entry name" value="PSS"/>
</dbReference>
<comment type="pathway">
    <text evidence="3">Lipid metabolism.</text>
</comment>
<evidence type="ECO:0000256" key="8">
    <source>
        <dbReference type="ARBA" id="ARBA00022989"/>
    </source>
</evidence>
<reference evidence="13 14" key="1">
    <citation type="submission" date="2018-11" db="EMBL/GenBank/DDBJ databases">
        <authorList>
            <consortium name="Pathogen Informatics"/>
        </authorList>
    </citation>
    <scope>NUCLEOTIDE SEQUENCE [LARGE SCALE GENOMIC DNA]</scope>
</reference>
<accession>A0A3P7M649</accession>
<dbReference type="PANTHER" id="PTHR15362">
    <property type="entry name" value="PHOSPHATIDYLINOSITOL SYNTHASE"/>
    <property type="match status" value="1"/>
</dbReference>
<name>A0A3P7M649_DIBLA</name>
<evidence type="ECO:0000256" key="5">
    <source>
        <dbReference type="ARBA" id="ARBA00022679"/>
    </source>
</evidence>
<keyword evidence="10" id="KW-0472">Membrane</keyword>
<evidence type="ECO:0000313" key="14">
    <source>
        <dbReference type="Proteomes" id="UP000281553"/>
    </source>
</evidence>
<comment type="pathway">
    <text evidence="2 12">Phospholipid metabolism; phosphatidylserine biosynthesis.</text>
</comment>
<comment type="subcellular location">
    <subcellularLocation>
        <location evidence="1 12">Endoplasmic reticulum membrane</location>
        <topology evidence="1 12">Multi-pass membrane protein</topology>
    </subcellularLocation>
</comment>
<dbReference type="Proteomes" id="UP000281553">
    <property type="component" value="Unassembled WGS sequence"/>
</dbReference>
<comment type="catalytic activity">
    <reaction evidence="12">
        <text>a 1,2-diacyl-sn-glycero-3-phosphoethanolamine + L-serine = a 1,2-diacyl-sn-glycero-3-phospho-L-serine + ethanolamine</text>
        <dbReference type="Rhea" id="RHEA:27606"/>
        <dbReference type="ChEBI" id="CHEBI:33384"/>
        <dbReference type="ChEBI" id="CHEBI:57262"/>
        <dbReference type="ChEBI" id="CHEBI:57603"/>
        <dbReference type="ChEBI" id="CHEBI:64612"/>
        <dbReference type="EC" id="2.7.8.29"/>
    </reaction>
</comment>
<keyword evidence="5 12" id="KW-0808">Transferase</keyword>
<comment type="similarity">
    <text evidence="4 12">Belongs to the phosphatidyl serine synthase family.</text>
</comment>
<proteinExistence type="inferred from homology"/>
<evidence type="ECO:0000256" key="11">
    <source>
        <dbReference type="ARBA" id="ARBA00023264"/>
    </source>
</evidence>
<protein>
    <recommendedName>
        <fullName evidence="12">Phosphatidylserine synthase</fullName>
        <ecNumber evidence="12">2.7.8.29</ecNumber>
    </recommendedName>
    <alternativeName>
        <fullName evidence="12">Serine-exchange enzyme</fullName>
    </alternativeName>
</protein>
<comment type="function">
    <text evidence="12">Catalyzes a base-exchange reaction in which the polar head group of phosphatidylethanolamine (PE) is replaced by L-serine.</text>
</comment>
<evidence type="ECO:0000256" key="9">
    <source>
        <dbReference type="ARBA" id="ARBA00023098"/>
    </source>
</evidence>
<keyword evidence="11 12" id="KW-1208">Phospholipid metabolism</keyword>
<sequence>MLDIVFCNGLGIWAGMLLCKWFDARSYEWESIRDIRSTRGKLKRLVLQFTPASWTPTHWLDRSSTIKRAFQLSILIVFWQLAELNLFFLKHIFIVKPGHWLTQLRIAIITLSSAPAIRYTFLKAQPTYTN</sequence>
<dbReference type="OrthoDB" id="10265393at2759"/>
<keyword evidence="12" id="KW-0594">Phospholipid biosynthesis</keyword>
<keyword evidence="14" id="KW-1185">Reference proteome</keyword>
<dbReference type="UniPathway" id="UPA00948"/>
<gene>
    <name evidence="13" type="ORF">DILT_LOCUS14513</name>
</gene>
<evidence type="ECO:0000256" key="7">
    <source>
        <dbReference type="ARBA" id="ARBA00022824"/>
    </source>
</evidence>
<keyword evidence="7 12" id="KW-0256">Endoplasmic reticulum</keyword>